<feature type="transmembrane region" description="Helical" evidence="4">
    <location>
        <begin position="343"/>
        <end position="362"/>
    </location>
</feature>
<dbReference type="AlphaFoldDB" id="A0A4S8NRE8"/>
<feature type="transmembrane region" description="Helical" evidence="4">
    <location>
        <begin position="104"/>
        <end position="129"/>
    </location>
</feature>
<feature type="transmembrane region" description="Helical" evidence="4">
    <location>
        <begin position="374"/>
        <end position="393"/>
    </location>
</feature>
<protein>
    <submittedName>
        <fullName evidence="6">MFS transporter</fullName>
    </submittedName>
</protein>
<dbReference type="Pfam" id="PF07690">
    <property type="entry name" value="MFS_1"/>
    <property type="match status" value="1"/>
</dbReference>
<evidence type="ECO:0000259" key="5">
    <source>
        <dbReference type="PROSITE" id="PS50850"/>
    </source>
</evidence>
<feature type="transmembrane region" description="Helical" evidence="4">
    <location>
        <begin position="283"/>
        <end position="304"/>
    </location>
</feature>
<evidence type="ECO:0000313" key="6">
    <source>
        <dbReference type="EMBL" id="THV19827.1"/>
    </source>
</evidence>
<evidence type="ECO:0000256" key="1">
    <source>
        <dbReference type="ARBA" id="ARBA00022692"/>
    </source>
</evidence>
<dbReference type="PANTHER" id="PTHR11360">
    <property type="entry name" value="MONOCARBOXYLATE TRANSPORTER"/>
    <property type="match status" value="1"/>
</dbReference>
<feature type="transmembrane region" description="Helical" evidence="4">
    <location>
        <begin position="45"/>
        <end position="65"/>
    </location>
</feature>
<keyword evidence="1 4" id="KW-0812">Transmembrane</keyword>
<dbReference type="InterPro" id="IPR050327">
    <property type="entry name" value="Proton-linked_MCT"/>
</dbReference>
<proteinExistence type="predicted"/>
<feature type="transmembrane region" description="Helical" evidence="4">
    <location>
        <begin position="257"/>
        <end position="276"/>
    </location>
</feature>
<dbReference type="Gene3D" id="1.20.1250.20">
    <property type="entry name" value="MFS general substrate transporter like domains"/>
    <property type="match status" value="1"/>
</dbReference>
<keyword evidence="3 4" id="KW-0472">Membrane</keyword>
<keyword evidence="7" id="KW-1185">Reference proteome</keyword>
<evidence type="ECO:0000313" key="7">
    <source>
        <dbReference type="Proteomes" id="UP000308828"/>
    </source>
</evidence>
<dbReference type="InterPro" id="IPR020846">
    <property type="entry name" value="MFS_dom"/>
</dbReference>
<feature type="transmembrane region" description="Helical" evidence="4">
    <location>
        <begin position="77"/>
        <end position="98"/>
    </location>
</feature>
<dbReference type="PANTHER" id="PTHR11360:SF284">
    <property type="entry name" value="EG:103B4.3 PROTEIN-RELATED"/>
    <property type="match status" value="1"/>
</dbReference>
<evidence type="ECO:0000256" key="4">
    <source>
        <dbReference type="SAM" id="Phobius"/>
    </source>
</evidence>
<evidence type="ECO:0000256" key="3">
    <source>
        <dbReference type="ARBA" id="ARBA00023136"/>
    </source>
</evidence>
<dbReference type="OrthoDB" id="146345at2"/>
<dbReference type="RefSeq" id="WP_136600415.1">
    <property type="nucleotide sequence ID" value="NZ_STGV01000010.1"/>
</dbReference>
<name>A0A4S8NRE8_9HYPH</name>
<feature type="domain" description="Major facilitator superfamily (MFS) profile" evidence="5">
    <location>
        <begin position="13"/>
        <end position="398"/>
    </location>
</feature>
<feature type="transmembrane region" description="Helical" evidence="4">
    <location>
        <begin position="218"/>
        <end position="237"/>
    </location>
</feature>
<reference evidence="6 7" key="1">
    <citation type="submission" date="2019-04" db="EMBL/GenBank/DDBJ databases">
        <title>Genome sequence of strain shin9-1.</title>
        <authorList>
            <person name="Gao J."/>
            <person name="Sun J."/>
        </authorList>
    </citation>
    <scope>NUCLEOTIDE SEQUENCE [LARGE SCALE GENOMIC DNA]</scope>
    <source>
        <strain evidence="7">shin9-1</strain>
    </source>
</reference>
<dbReference type="InterPro" id="IPR036259">
    <property type="entry name" value="MFS_trans_sf"/>
</dbReference>
<dbReference type="InterPro" id="IPR011701">
    <property type="entry name" value="MFS"/>
</dbReference>
<dbReference type="SUPFAM" id="SSF103473">
    <property type="entry name" value="MFS general substrate transporter"/>
    <property type="match status" value="1"/>
</dbReference>
<dbReference type="GO" id="GO:0022857">
    <property type="term" value="F:transmembrane transporter activity"/>
    <property type="evidence" value="ECO:0007669"/>
    <property type="project" value="InterPro"/>
</dbReference>
<comment type="caution">
    <text evidence="6">The sequence shown here is derived from an EMBL/GenBank/DDBJ whole genome shotgun (WGS) entry which is preliminary data.</text>
</comment>
<sequence>MSKRTSADWTPALLISLVAAGSILSLSMGLRQSLGLFMEPMVRGGAVTVATFGFAMAMQNLAWGIGQPFMGAICDRYGGRLVVAGAAVLYCAGLAMMVSGGALGLYIGGGLLIGLAVAATSHGVLVGIISRLASPAIRATAVSILAAVGSLGTFVVAPATQAIIGRWNWQTALAGLALLAASLTAMAFLFRRNAPRATGAPASPNARRAIGQALSNRSFVITTLAFFACGFQLIFIATHLPNFIAICGLPPSVGANALALIGICNAFGTLLAGYLCQRWGNGPVLAMIYLLRTLSIALFFALPVTVETTLIFAAAMGFLWLSVVPPISGIINSLFGPANFGTLFGVMFLSHQIGAFLGAWLGGLSYQISGTYSMGWLALVAVGAMAVVLQLGASMERTLRLPSS</sequence>
<feature type="transmembrane region" description="Helical" evidence="4">
    <location>
        <begin position="170"/>
        <end position="190"/>
    </location>
</feature>
<dbReference type="CDD" id="cd17355">
    <property type="entry name" value="MFS_YcxA_like"/>
    <property type="match status" value="1"/>
</dbReference>
<gene>
    <name evidence="6" type="ORF">FAA97_20365</name>
</gene>
<dbReference type="EMBL" id="STGV01000010">
    <property type="protein sequence ID" value="THV19827.1"/>
    <property type="molecule type" value="Genomic_DNA"/>
</dbReference>
<feature type="transmembrane region" description="Helical" evidence="4">
    <location>
        <begin position="310"/>
        <end position="331"/>
    </location>
</feature>
<feature type="transmembrane region" description="Helical" evidence="4">
    <location>
        <begin position="141"/>
        <end position="164"/>
    </location>
</feature>
<keyword evidence="2 4" id="KW-1133">Transmembrane helix</keyword>
<dbReference type="PROSITE" id="PS50850">
    <property type="entry name" value="MFS"/>
    <property type="match status" value="1"/>
</dbReference>
<dbReference type="Proteomes" id="UP000308828">
    <property type="component" value="Unassembled WGS sequence"/>
</dbReference>
<organism evidence="6 7">
    <name type="scientific">Peteryoungia ipomoeae</name>
    <dbReference type="NCBI Taxonomy" id="1210932"/>
    <lineage>
        <taxon>Bacteria</taxon>
        <taxon>Pseudomonadati</taxon>
        <taxon>Pseudomonadota</taxon>
        <taxon>Alphaproteobacteria</taxon>
        <taxon>Hyphomicrobiales</taxon>
        <taxon>Rhizobiaceae</taxon>
        <taxon>Peteryoungia</taxon>
    </lineage>
</organism>
<accession>A0A4S8NRE8</accession>
<evidence type="ECO:0000256" key="2">
    <source>
        <dbReference type="ARBA" id="ARBA00022989"/>
    </source>
</evidence>